<dbReference type="SUPFAM" id="SSF55785">
    <property type="entry name" value="PYP-like sensor domain (PAS domain)"/>
    <property type="match status" value="2"/>
</dbReference>
<proteinExistence type="predicted"/>
<dbReference type="GO" id="GO:0003677">
    <property type="term" value="F:DNA binding"/>
    <property type="evidence" value="ECO:0007669"/>
    <property type="project" value="UniProtKB-KW"/>
</dbReference>
<feature type="compositionally biased region" description="Basic residues" evidence="6">
    <location>
        <begin position="109"/>
        <end position="123"/>
    </location>
</feature>
<dbReference type="PANTHER" id="PTHR23042">
    <property type="entry name" value="CIRCADIAN PROTEIN CLOCK/ARNT/BMAL/PAS"/>
    <property type="match status" value="1"/>
</dbReference>
<keyword evidence="3" id="KW-0238">DNA-binding</keyword>
<dbReference type="GeneID" id="114240482"/>
<dbReference type="Pfam" id="PF14598">
    <property type="entry name" value="PAS_11"/>
    <property type="match status" value="1"/>
</dbReference>
<keyword evidence="5" id="KW-0539">Nucleus</keyword>
<feature type="compositionally biased region" description="Pro residues" evidence="6">
    <location>
        <begin position="661"/>
        <end position="676"/>
    </location>
</feature>
<dbReference type="CTD" id="40162"/>
<dbReference type="OrthoDB" id="71302at2759"/>
<dbReference type="GO" id="GO:0003700">
    <property type="term" value="F:DNA-binding transcription factor activity"/>
    <property type="evidence" value="ECO:0007669"/>
    <property type="project" value="InterPro"/>
</dbReference>
<feature type="compositionally biased region" description="Low complexity" evidence="6">
    <location>
        <begin position="142"/>
        <end position="152"/>
    </location>
</feature>
<reference evidence="10" key="1">
    <citation type="submission" date="2025-08" db="UniProtKB">
        <authorList>
            <consortium name="RefSeq"/>
        </authorList>
    </citation>
    <scope>IDENTIFICATION</scope>
    <source>
        <tissue evidence="10">Silk gland</tissue>
    </source>
</reference>
<dbReference type="InterPro" id="IPR036638">
    <property type="entry name" value="HLH_DNA-bd_sf"/>
</dbReference>
<dbReference type="RefSeq" id="XP_028026831.1">
    <property type="nucleotide sequence ID" value="XM_028171030.1"/>
</dbReference>
<keyword evidence="9" id="KW-1185">Reference proteome</keyword>
<feature type="region of interest" description="Disordered" evidence="6">
    <location>
        <begin position="59"/>
        <end position="169"/>
    </location>
</feature>
<dbReference type="Pfam" id="PF21353">
    <property type="entry name" value="Per3-like_PAS-A"/>
    <property type="match status" value="1"/>
</dbReference>
<evidence type="ECO:0000259" key="8">
    <source>
        <dbReference type="PROSITE" id="PS50888"/>
    </source>
</evidence>
<dbReference type="GO" id="GO:0045944">
    <property type="term" value="P:positive regulation of transcription by RNA polymerase II"/>
    <property type="evidence" value="ECO:0007669"/>
    <property type="project" value="UniProtKB-ARBA"/>
</dbReference>
<evidence type="ECO:0000256" key="3">
    <source>
        <dbReference type="ARBA" id="ARBA00023125"/>
    </source>
</evidence>
<evidence type="ECO:0000256" key="1">
    <source>
        <dbReference type="ARBA" id="ARBA00022737"/>
    </source>
</evidence>
<evidence type="ECO:0000259" key="7">
    <source>
        <dbReference type="PROSITE" id="PS50112"/>
    </source>
</evidence>
<dbReference type="GO" id="GO:0005634">
    <property type="term" value="C:nucleus"/>
    <property type="evidence" value="ECO:0007669"/>
    <property type="project" value="InterPro"/>
</dbReference>
<dbReference type="InterPro" id="IPR000014">
    <property type="entry name" value="PAS"/>
</dbReference>
<accession>A0A6J2JBN3</accession>
<dbReference type="InterPro" id="IPR048814">
    <property type="entry name" value="Per1-3_PAS-A"/>
</dbReference>
<dbReference type="InterPro" id="IPR011598">
    <property type="entry name" value="bHLH_dom"/>
</dbReference>
<dbReference type="GO" id="GO:0005737">
    <property type="term" value="C:cytoplasm"/>
    <property type="evidence" value="ECO:0007669"/>
    <property type="project" value="InterPro"/>
</dbReference>
<organism evidence="9 10">
    <name type="scientific">Bombyx mandarina</name>
    <name type="common">Wild silk moth</name>
    <name type="synonym">Wild silkworm</name>
    <dbReference type="NCBI Taxonomy" id="7092"/>
    <lineage>
        <taxon>Eukaryota</taxon>
        <taxon>Metazoa</taxon>
        <taxon>Ecdysozoa</taxon>
        <taxon>Arthropoda</taxon>
        <taxon>Hexapoda</taxon>
        <taxon>Insecta</taxon>
        <taxon>Pterygota</taxon>
        <taxon>Neoptera</taxon>
        <taxon>Endopterygota</taxon>
        <taxon>Lepidoptera</taxon>
        <taxon>Glossata</taxon>
        <taxon>Ditrysia</taxon>
        <taxon>Bombycoidea</taxon>
        <taxon>Bombycidae</taxon>
        <taxon>Bombycinae</taxon>
        <taxon>Bombyx</taxon>
    </lineage>
</organism>
<gene>
    <name evidence="10" type="primary">LOC114240482</name>
</gene>
<dbReference type="Gene3D" id="3.30.450.20">
    <property type="entry name" value="PAS domain"/>
    <property type="match status" value="2"/>
</dbReference>
<evidence type="ECO:0000256" key="4">
    <source>
        <dbReference type="ARBA" id="ARBA00023163"/>
    </source>
</evidence>
<keyword evidence="1" id="KW-0677">Repeat</keyword>
<dbReference type="SUPFAM" id="SSF47459">
    <property type="entry name" value="HLH, helix-loop-helix DNA-binding domain"/>
    <property type="match status" value="1"/>
</dbReference>
<dbReference type="CDD" id="cd00130">
    <property type="entry name" value="PAS"/>
    <property type="match status" value="2"/>
</dbReference>
<dbReference type="AlphaFoldDB" id="A0A6J2JBN3"/>
<sequence length="714" mass="78558">MSGDYVRVQEFYLQFHDLDSHYHQYDMPFANPSAIQAYEMTPEGGVGLGGACADSAGALITPHPPLHHPVPQTSQQLHHDPRKTKPNHYVPENYEISPCDSQRQSPHGHTPRTRTNSTRKRKPSSYGTGSAYDDDEEDSRSTTTTTTATTRGTPDKKQNHSEIEKRRRDKMNTFISELSAMIPMCGAMARKLDKLTVLRMAVQHLRTVRGALSACPLTARPCPTYLTERELNALILQAAHDCFLLVVGCDRGRLLYVSASVKNILHYDQSELLGQSLFDILHPKDVAKVKEQLSSSDLSPRERLIDAKTMLPLKADVVAGASRFGPGARRSFFCRIKCKLDTEEVETPPQPVKEEVEPVAKMRKKHSHEKKYCVVQCTGYLKSWAPTKMCDGASAEGGEESEACNMSCLVAVGRTLGGLAPTTNSPTSMPQTRHLQYVSRHTTDGKFLFVDQRVTLALGFLPQELLGTSLYEYVHGPELGAVARTHKAALLQRDALHTPPYCFRRKNGSMARIQTHFKPFKNPWTKDVECLVANNTVVSESQVSLQQDTTQAAFDIYKQKSDVEMQRLIDSQVESHKIGSAIAEEALRRSSTDYSPDLPTELLQDAVFSQQFSPLQVALVDNILGTDSSTSNQVRNNVPLSSVSSISPPAPSVEETTLCDTPPPPSPPLPSPPLPPLVMDGNGEAAMAVIMSLLEADAGLGGPINFSGLPWPLP</sequence>
<feature type="compositionally biased region" description="Low complexity" evidence="6">
    <location>
        <begin position="638"/>
        <end position="647"/>
    </location>
</feature>
<feature type="domain" description="BHLH" evidence="8">
    <location>
        <begin position="155"/>
        <end position="208"/>
    </location>
</feature>
<feature type="region of interest" description="Disordered" evidence="6">
    <location>
        <begin position="628"/>
        <end position="676"/>
    </location>
</feature>
<dbReference type="PROSITE" id="PS50888">
    <property type="entry name" value="BHLH"/>
    <property type="match status" value="1"/>
</dbReference>
<name>A0A6J2JBN3_BOMMA</name>
<feature type="domain" description="PAS" evidence="7">
    <location>
        <begin position="252"/>
        <end position="293"/>
    </location>
</feature>
<dbReference type="InterPro" id="IPR050933">
    <property type="entry name" value="Circadian_TF"/>
</dbReference>
<dbReference type="InterPro" id="IPR035965">
    <property type="entry name" value="PAS-like_dom_sf"/>
</dbReference>
<dbReference type="GO" id="GO:0046983">
    <property type="term" value="F:protein dimerization activity"/>
    <property type="evidence" value="ECO:0007669"/>
    <property type="project" value="InterPro"/>
</dbReference>
<dbReference type="SMART" id="SM00091">
    <property type="entry name" value="PAS"/>
    <property type="match status" value="2"/>
</dbReference>
<protein>
    <submittedName>
        <fullName evidence="10">Protein cycle isoform X1</fullName>
    </submittedName>
</protein>
<dbReference type="Pfam" id="PF00010">
    <property type="entry name" value="HLH"/>
    <property type="match status" value="1"/>
</dbReference>
<dbReference type="SMART" id="SM00353">
    <property type="entry name" value="HLH"/>
    <property type="match status" value="1"/>
</dbReference>
<dbReference type="PRINTS" id="PR00785">
    <property type="entry name" value="NCTRNSLOCATR"/>
</dbReference>
<evidence type="ECO:0000256" key="2">
    <source>
        <dbReference type="ARBA" id="ARBA00023015"/>
    </source>
</evidence>
<dbReference type="PROSITE" id="PS50112">
    <property type="entry name" value="PAS"/>
    <property type="match status" value="2"/>
</dbReference>
<feature type="domain" description="PAS" evidence="7">
    <location>
        <begin position="444"/>
        <end position="493"/>
    </location>
</feature>
<dbReference type="Gene3D" id="4.10.280.10">
    <property type="entry name" value="Helix-loop-helix DNA-binding domain"/>
    <property type="match status" value="1"/>
</dbReference>
<evidence type="ECO:0000256" key="6">
    <source>
        <dbReference type="SAM" id="MobiDB-lite"/>
    </source>
</evidence>
<dbReference type="Proteomes" id="UP000504629">
    <property type="component" value="Unplaced"/>
</dbReference>
<keyword evidence="2" id="KW-0805">Transcription regulation</keyword>
<keyword evidence="4" id="KW-0804">Transcription</keyword>
<feature type="compositionally biased region" description="Basic and acidic residues" evidence="6">
    <location>
        <begin position="153"/>
        <end position="166"/>
    </location>
</feature>
<evidence type="ECO:0000256" key="5">
    <source>
        <dbReference type="ARBA" id="ARBA00023242"/>
    </source>
</evidence>
<dbReference type="KEGG" id="bman:114240482"/>
<dbReference type="GO" id="GO:0005667">
    <property type="term" value="C:transcription regulator complex"/>
    <property type="evidence" value="ECO:0007669"/>
    <property type="project" value="InterPro"/>
</dbReference>
<evidence type="ECO:0000313" key="9">
    <source>
        <dbReference type="Proteomes" id="UP000504629"/>
    </source>
</evidence>
<evidence type="ECO:0000313" key="10">
    <source>
        <dbReference type="RefSeq" id="XP_028026831.1"/>
    </source>
</evidence>
<dbReference type="InterPro" id="IPR001067">
    <property type="entry name" value="Nuc_translocat"/>
</dbReference>